<keyword evidence="1" id="KW-0472">Membrane</keyword>
<keyword evidence="1" id="KW-0812">Transmembrane</keyword>
<evidence type="ECO:0000256" key="1">
    <source>
        <dbReference type="SAM" id="Phobius"/>
    </source>
</evidence>
<accession>A0A0C9Y8U1</accession>
<dbReference type="HOGENOM" id="CLU_3112084_0_0_1"/>
<dbReference type="EMBL" id="KN834001">
    <property type="protein sequence ID" value="KIK13366.1"/>
    <property type="molecule type" value="Genomic_DNA"/>
</dbReference>
<name>A0A0C9Y8U1_9AGAM</name>
<reference evidence="2 3" key="1">
    <citation type="submission" date="2014-04" db="EMBL/GenBank/DDBJ databases">
        <authorList>
            <consortium name="DOE Joint Genome Institute"/>
            <person name="Kuo A."/>
            <person name="Kohler A."/>
            <person name="Costa M.D."/>
            <person name="Nagy L.G."/>
            <person name="Floudas D."/>
            <person name="Copeland A."/>
            <person name="Barry K.W."/>
            <person name="Cichocki N."/>
            <person name="Veneault-Fourrey C."/>
            <person name="LaButti K."/>
            <person name="Lindquist E.A."/>
            <person name="Lipzen A."/>
            <person name="Lundell T."/>
            <person name="Morin E."/>
            <person name="Murat C."/>
            <person name="Sun H."/>
            <person name="Tunlid A."/>
            <person name="Henrissat B."/>
            <person name="Grigoriev I.V."/>
            <person name="Hibbett D.S."/>
            <person name="Martin F."/>
            <person name="Nordberg H.P."/>
            <person name="Cantor M.N."/>
            <person name="Hua S.X."/>
        </authorList>
    </citation>
    <scope>NUCLEOTIDE SEQUENCE [LARGE SCALE GENOMIC DNA]</scope>
    <source>
        <strain evidence="2 3">441</strain>
    </source>
</reference>
<feature type="non-terminal residue" evidence="2">
    <location>
        <position position="1"/>
    </location>
</feature>
<keyword evidence="3" id="KW-1185">Reference proteome</keyword>
<evidence type="ECO:0000313" key="3">
    <source>
        <dbReference type="Proteomes" id="UP000054018"/>
    </source>
</evidence>
<evidence type="ECO:0000313" key="2">
    <source>
        <dbReference type="EMBL" id="KIK13366.1"/>
    </source>
</evidence>
<protein>
    <submittedName>
        <fullName evidence="2">Uncharacterized protein</fullName>
    </submittedName>
</protein>
<feature type="transmembrane region" description="Helical" evidence="1">
    <location>
        <begin position="20"/>
        <end position="44"/>
    </location>
</feature>
<dbReference type="AlphaFoldDB" id="A0A0C9Y8U1"/>
<dbReference type="Proteomes" id="UP000054018">
    <property type="component" value="Unassembled WGS sequence"/>
</dbReference>
<proteinExistence type="predicted"/>
<gene>
    <name evidence="2" type="ORF">PISMIDRAFT_688718</name>
</gene>
<keyword evidence="1" id="KW-1133">Transmembrane helix</keyword>
<organism evidence="2 3">
    <name type="scientific">Pisolithus microcarpus 441</name>
    <dbReference type="NCBI Taxonomy" id="765257"/>
    <lineage>
        <taxon>Eukaryota</taxon>
        <taxon>Fungi</taxon>
        <taxon>Dikarya</taxon>
        <taxon>Basidiomycota</taxon>
        <taxon>Agaricomycotina</taxon>
        <taxon>Agaricomycetes</taxon>
        <taxon>Agaricomycetidae</taxon>
        <taxon>Boletales</taxon>
        <taxon>Sclerodermatineae</taxon>
        <taxon>Pisolithaceae</taxon>
        <taxon>Pisolithus</taxon>
    </lineage>
</organism>
<reference evidence="3" key="2">
    <citation type="submission" date="2015-01" db="EMBL/GenBank/DDBJ databases">
        <title>Evolutionary Origins and Diversification of the Mycorrhizal Mutualists.</title>
        <authorList>
            <consortium name="DOE Joint Genome Institute"/>
            <consortium name="Mycorrhizal Genomics Consortium"/>
            <person name="Kohler A."/>
            <person name="Kuo A."/>
            <person name="Nagy L.G."/>
            <person name="Floudas D."/>
            <person name="Copeland A."/>
            <person name="Barry K.W."/>
            <person name="Cichocki N."/>
            <person name="Veneault-Fourrey C."/>
            <person name="LaButti K."/>
            <person name="Lindquist E.A."/>
            <person name="Lipzen A."/>
            <person name="Lundell T."/>
            <person name="Morin E."/>
            <person name="Murat C."/>
            <person name="Riley R."/>
            <person name="Ohm R."/>
            <person name="Sun H."/>
            <person name="Tunlid A."/>
            <person name="Henrissat B."/>
            <person name="Grigoriev I.V."/>
            <person name="Hibbett D.S."/>
            <person name="Martin F."/>
        </authorList>
    </citation>
    <scope>NUCLEOTIDE SEQUENCE [LARGE SCALE GENOMIC DNA]</scope>
    <source>
        <strain evidence="3">441</strain>
    </source>
</reference>
<sequence length="51" mass="5382">MNPPTSTPTSSSSGATQLAIPAWLIPLLVIAGFALLMLAIWIFLRRAASSQ</sequence>